<gene>
    <name evidence="1" type="ORF">RGF97_08635</name>
</gene>
<evidence type="ECO:0000313" key="2">
    <source>
        <dbReference type="Proteomes" id="UP001250858"/>
    </source>
</evidence>
<name>A0ABY9RRV6_9ACTN</name>
<dbReference type="RefSeq" id="WP_309548258.1">
    <property type="nucleotide sequence ID" value="NZ_CP133762.1"/>
</dbReference>
<proteinExistence type="predicted"/>
<accession>A0ABY9RRV6</accession>
<sequence length="154" mass="17702">MSLHPSGRYSLTCVYSVADDAWYVELDEVAGQRQLAIGIVPDEDPAREPTVWFAERWSERDIPYDVVRWFMDAVDREIRTSRDWMELRPEIVEVIHELRQEYLGVIDDEDLPPVLAGLRARVPEADLADVMRHAFGRGPEGGIPHHGPSCRTYE</sequence>
<evidence type="ECO:0000313" key="1">
    <source>
        <dbReference type="EMBL" id="WMX44907.1"/>
    </source>
</evidence>
<keyword evidence="2" id="KW-1185">Reference proteome</keyword>
<dbReference type="Proteomes" id="UP001250858">
    <property type="component" value="Chromosome"/>
</dbReference>
<reference evidence="1 2" key="1">
    <citation type="submission" date="2023-09" db="EMBL/GenBank/DDBJ databases">
        <title>Complete genome of Streptomyces roseicoloratus T14.</title>
        <authorList>
            <person name="Bashizi T."/>
            <person name="Kim M.-J."/>
            <person name="Lee G."/>
            <person name="Tagele S.B."/>
            <person name="Shin J.-H."/>
        </authorList>
    </citation>
    <scope>NUCLEOTIDE SEQUENCE [LARGE SCALE GENOMIC DNA]</scope>
    <source>
        <strain evidence="1 2">T14</strain>
    </source>
</reference>
<organism evidence="1 2">
    <name type="scientific">Streptomyces roseicoloratus</name>
    <dbReference type="NCBI Taxonomy" id="2508722"/>
    <lineage>
        <taxon>Bacteria</taxon>
        <taxon>Bacillati</taxon>
        <taxon>Actinomycetota</taxon>
        <taxon>Actinomycetes</taxon>
        <taxon>Kitasatosporales</taxon>
        <taxon>Streptomycetaceae</taxon>
        <taxon>Streptomyces</taxon>
    </lineage>
</organism>
<dbReference type="EMBL" id="CP133762">
    <property type="protein sequence ID" value="WMX44907.1"/>
    <property type="molecule type" value="Genomic_DNA"/>
</dbReference>
<protein>
    <submittedName>
        <fullName evidence="1">Uncharacterized protein</fullName>
    </submittedName>
</protein>